<dbReference type="InterPro" id="IPR050417">
    <property type="entry name" value="Sugar_Epim/Isomerase"/>
</dbReference>
<dbReference type="InterPro" id="IPR036237">
    <property type="entry name" value="Xyl_isomerase-like_sf"/>
</dbReference>
<dbReference type="EMBL" id="JARZAK010000019">
    <property type="protein sequence ID" value="MDY7260131.1"/>
    <property type="molecule type" value="Genomic_DNA"/>
</dbReference>
<organism evidence="3 4">
    <name type="scientific">Bacteroides vicugnae</name>
    <dbReference type="NCBI Taxonomy" id="3037989"/>
    <lineage>
        <taxon>Bacteria</taxon>
        <taxon>Pseudomonadati</taxon>
        <taxon>Bacteroidota</taxon>
        <taxon>Bacteroidia</taxon>
        <taxon>Bacteroidales</taxon>
        <taxon>Bacteroidaceae</taxon>
        <taxon>Bacteroides</taxon>
    </lineage>
</organism>
<gene>
    <name evidence="3" type="ORF">QHG74_20675</name>
</gene>
<dbReference type="PANTHER" id="PTHR43489">
    <property type="entry name" value="ISOMERASE"/>
    <property type="match status" value="1"/>
</dbReference>
<dbReference type="Gene3D" id="3.20.20.150">
    <property type="entry name" value="Divalent-metal-dependent TIM barrel enzymes"/>
    <property type="match status" value="1"/>
</dbReference>
<keyword evidence="1 3" id="KW-0413">Isomerase</keyword>
<evidence type="ECO:0000313" key="3">
    <source>
        <dbReference type="EMBL" id="MDY7260131.1"/>
    </source>
</evidence>
<reference evidence="3 4" key="1">
    <citation type="submission" date="2023-04" db="EMBL/GenBank/DDBJ databases">
        <title>Bacteroides pacosi sp. nov., isolated from the fecal material of an alpaca.</title>
        <authorList>
            <person name="Miller S."/>
            <person name="Hendry M."/>
            <person name="King J."/>
            <person name="Sankaranarayanan K."/>
            <person name="Lawson P.A."/>
        </authorList>
    </citation>
    <scope>NUCLEOTIDE SEQUENCE [LARGE SCALE GENOMIC DNA]</scope>
    <source>
        <strain evidence="3 4">A2-P53</strain>
    </source>
</reference>
<evidence type="ECO:0000256" key="1">
    <source>
        <dbReference type="ARBA" id="ARBA00023235"/>
    </source>
</evidence>
<protein>
    <submittedName>
        <fullName evidence="3">Sugar phosphate isomerase/epimerase</fullName>
    </submittedName>
</protein>
<sequence length="246" mass="28568">MYEILRSYGYQGLEIAPTRIFMEHPYSHRAEAKHWATELKNEYGLKISSIQSIWYGRQEKIFETENERKILVNYTKKAILFAESIGCKNIVFGCPRNRDTDNITGNMSIAIDFFKELGDYAIKHNTIVAIEANPLIYNTRFINTTEQAVELIYKVSSEGVKLNVDLGTIIYNKEDIGYLRQVAEVINHIHISEPNLNIIERRDMHKQLFALLKDINYQHFVSIEMGNKDSIEDVVRVLEYVKSLNV</sequence>
<dbReference type="InterPro" id="IPR013022">
    <property type="entry name" value="Xyl_isomerase-like_TIM-brl"/>
</dbReference>
<keyword evidence="4" id="KW-1185">Reference proteome</keyword>
<comment type="caution">
    <text evidence="3">The sequence shown here is derived from an EMBL/GenBank/DDBJ whole genome shotgun (WGS) entry which is preliminary data.</text>
</comment>
<feature type="domain" description="Xylose isomerase-like TIM barrel" evidence="2">
    <location>
        <begin position="4"/>
        <end position="238"/>
    </location>
</feature>
<name>A0ABU5HVA9_9BACE</name>
<evidence type="ECO:0000313" key="4">
    <source>
        <dbReference type="Proteomes" id="UP001292913"/>
    </source>
</evidence>
<dbReference type="Pfam" id="PF01261">
    <property type="entry name" value="AP_endonuc_2"/>
    <property type="match status" value="1"/>
</dbReference>
<dbReference type="RefSeq" id="WP_258979942.1">
    <property type="nucleotide sequence ID" value="NZ_JARZAK010000019.1"/>
</dbReference>
<dbReference type="GO" id="GO:0016853">
    <property type="term" value="F:isomerase activity"/>
    <property type="evidence" value="ECO:0007669"/>
    <property type="project" value="UniProtKB-KW"/>
</dbReference>
<dbReference type="Proteomes" id="UP001292913">
    <property type="component" value="Unassembled WGS sequence"/>
</dbReference>
<proteinExistence type="predicted"/>
<evidence type="ECO:0000259" key="2">
    <source>
        <dbReference type="Pfam" id="PF01261"/>
    </source>
</evidence>
<dbReference type="SUPFAM" id="SSF51658">
    <property type="entry name" value="Xylose isomerase-like"/>
    <property type="match status" value="1"/>
</dbReference>
<accession>A0ABU5HVA9</accession>